<dbReference type="InParanoid" id="A0A0H2RJT6"/>
<proteinExistence type="predicted"/>
<name>A0A0H2RJT6_9AGAM</name>
<dbReference type="AlphaFoldDB" id="A0A0H2RJT6"/>
<sequence length="251" mass="28578">MAHNSSGSRKRVDSGVGSSERSIIPLPLISTESLSSIDSNATAPNLEGAGRTVGLLYDFLGAMLEDFLNRVAQRRGGGPEAIASCIRNLAIDYYQERVANFRERQNLNVRHRFTSLSRSLTKEEVKSLNKLCKKLFKLTRSPNLSIQLKALEEITNLALDYPLLRQILAHTSYERYLEPKIKGHDVLLATSKMHNAVKESKVHDFWYQWSLILKYGWDRPGPFGNNAHEIVRNFTHRASVLLWFVWFFVSS</sequence>
<dbReference type="EMBL" id="KQ085990">
    <property type="protein sequence ID" value="KLO11882.1"/>
    <property type="molecule type" value="Genomic_DNA"/>
</dbReference>
<organism evidence="1 2">
    <name type="scientific">Schizopora paradoxa</name>
    <dbReference type="NCBI Taxonomy" id="27342"/>
    <lineage>
        <taxon>Eukaryota</taxon>
        <taxon>Fungi</taxon>
        <taxon>Dikarya</taxon>
        <taxon>Basidiomycota</taxon>
        <taxon>Agaricomycotina</taxon>
        <taxon>Agaricomycetes</taxon>
        <taxon>Hymenochaetales</taxon>
        <taxon>Schizoporaceae</taxon>
        <taxon>Schizopora</taxon>
    </lineage>
</organism>
<protein>
    <submittedName>
        <fullName evidence="1">Uncharacterized protein</fullName>
    </submittedName>
</protein>
<accession>A0A0H2RJT6</accession>
<dbReference type="Proteomes" id="UP000053477">
    <property type="component" value="Unassembled WGS sequence"/>
</dbReference>
<dbReference type="OrthoDB" id="3066495at2759"/>
<keyword evidence="2" id="KW-1185">Reference proteome</keyword>
<reference evidence="1 2" key="1">
    <citation type="submission" date="2015-04" db="EMBL/GenBank/DDBJ databases">
        <title>Complete genome sequence of Schizopora paradoxa KUC8140, a cosmopolitan wood degrader in East Asia.</title>
        <authorList>
            <consortium name="DOE Joint Genome Institute"/>
            <person name="Min B."/>
            <person name="Park H."/>
            <person name="Jang Y."/>
            <person name="Kim J.-J."/>
            <person name="Kim K.H."/>
            <person name="Pangilinan J."/>
            <person name="Lipzen A."/>
            <person name="Riley R."/>
            <person name="Grigoriev I.V."/>
            <person name="Spatafora J.W."/>
            <person name="Choi I.-G."/>
        </authorList>
    </citation>
    <scope>NUCLEOTIDE SEQUENCE [LARGE SCALE GENOMIC DNA]</scope>
    <source>
        <strain evidence="1 2">KUC8140</strain>
    </source>
</reference>
<evidence type="ECO:0000313" key="2">
    <source>
        <dbReference type="Proteomes" id="UP000053477"/>
    </source>
</evidence>
<evidence type="ECO:0000313" key="1">
    <source>
        <dbReference type="EMBL" id="KLO11882.1"/>
    </source>
</evidence>
<gene>
    <name evidence="1" type="ORF">SCHPADRAFT_891251</name>
</gene>